<dbReference type="Proteomes" id="UP000436138">
    <property type="component" value="Chromosome"/>
</dbReference>
<proteinExistence type="predicted"/>
<gene>
    <name evidence="1" type="ORF">GQF42_22605</name>
</gene>
<reference evidence="1 2" key="1">
    <citation type="submission" date="2019-12" db="EMBL/GenBank/DDBJ databases">
        <title>Streptomyces sp. strain T44 isolated from rhizosphere soil of Broussonetia papyrifera.</title>
        <authorList>
            <person name="Mo P."/>
        </authorList>
    </citation>
    <scope>NUCLEOTIDE SEQUENCE [LARGE SCALE GENOMIC DNA]</scope>
    <source>
        <strain evidence="1 2">T44</strain>
    </source>
</reference>
<accession>A0A6I6N2G5</accession>
<dbReference type="KEGG" id="sbro:GQF42_22605"/>
<dbReference type="AlphaFoldDB" id="A0A6I6N2G5"/>
<evidence type="ECO:0000313" key="1">
    <source>
        <dbReference type="EMBL" id="QHA05702.1"/>
    </source>
</evidence>
<sequence>MSATGVWVVGAVPDRTAVSLPGEYVHLVAEEDVRKPDGFAQTLAWWRGGCDDEPFFVRGGNDLEVLSSTATGRRFADFVHGANPDTAATGAIRDASRALMPAEGADGVFCAVVRRASPAAALHYGLGAAAAALLPGWFGDFLLTADGVRAALPDAERALGIEGERRARVLRRIGDWLTGMGDAPQFTAEDLLDGPLGVLRHAAGAGLGVAAFSRWS</sequence>
<evidence type="ECO:0000313" key="2">
    <source>
        <dbReference type="Proteomes" id="UP000436138"/>
    </source>
</evidence>
<dbReference type="EMBL" id="CP047020">
    <property type="protein sequence ID" value="QHA05702.1"/>
    <property type="molecule type" value="Genomic_DNA"/>
</dbReference>
<organism evidence="1 2">
    <name type="scientific">Streptomyces broussonetiae</name>
    <dbReference type="NCBI Taxonomy" id="2686304"/>
    <lineage>
        <taxon>Bacteria</taxon>
        <taxon>Bacillati</taxon>
        <taxon>Actinomycetota</taxon>
        <taxon>Actinomycetes</taxon>
        <taxon>Kitasatosporales</taxon>
        <taxon>Streptomycetaceae</taxon>
        <taxon>Streptomyces</taxon>
    </lineage>
</organism>
<keyword evidence="2" id="KW-1185">Reference proteome</keyword>
<protein>
    <submittedName>
        <fullName evidence="1">Uncharacterized protein</fullName>
    </submittedName>
</protein>
<name>A0A6I6N2G5_9ACTN</name>
<dbReference type="RefSeq" id="WP_158922655.1">
    <property type="nucleotide sequence ID" value="NZ_CP047020.1"/>
</dbReference>